<comment type="similarity">
    <text evidence="1">Belongs to the peptidase C40 family.</text>
</comment>
<accession>A0A5R9LL66</accession>
<keyword evidence="2" id="KW-0645">Protease</keyword>
<evidence type="ECO:0000256" key="3">
    <source>
        <dbReference type="ARBA" id="ARBA00022801"/>
    </source>
</evidence>
<evidence type="ECO:0000313" key="6">
    <source>
        <dbReference type="EMBL" id="TLV21443.1"/>
    </source>
</evidence>
<name>A0A5R9LL66_9ENTR</name>
<comment type="caution">
    <text evidence="6">The sequence shown here is derived from an EMBL/GenBank/DDBJ whole genome shotgun (WGS) entry which is preliminary data.</text>
</comment>
<evidence type="ECO:0000256" key="4">
    <source>
        <dbReference type="ARBA" id="ARBA00022807"/>
    </source>
</evidence>
<dbReference type="Pfam" id="PF00877">
    <property type="entry name" value="NLPC_P60"/>
    <property type="match status" value="1"/>
</dbReference>
<evidence type="ECO:0000313" key="7">
    <source>
        <dbReference type="Proteomes" id="UP000307430"/>
    </source>
</evidence>
<dbReference type="InterPro" id="IPR051202">
    <property type="entry name" value="Peptidase_C40"/>
</dbReference>
<dbReference type="GO" id="GO:0008234">
    <property type="term" value="F:cysteine-type peptidase activity"/>
    <property type="evidence" value="ECO:0007669"/>
    <property type="project" value="UniProtKB-KW"/>
</dbReference>
<keyword evidence="3" id="KW-0378">Hydrolase</keyword>
<dbReference type="PANTHER" id="PTHR47053:SF1">
    <property type="entry name" value="MUREIN DD-ENDOPEPTIDASE MEPH-RELATED"/>
    <property type="match status" value="1"/>
</dbReference>
<proteinExistence type="inferred from homology"/>
<dbReference type="InterPro" id="IPR038765">
    <property type="entry name" value="Papain-like_cys_pep_sf"/>
</dbReference>
<evidence type="ECO:0000259" key="5">
    <source>
        <dbReference type="PROSITE" id="PS51935"/>
    </source>
</evidence>
<protein>
    <submittedName>
        <fullName evidence="6">NlpC/P60 family protein</fullName>
    </submittedName>
</protein>
<keyword evidence="7" id="KW-1185">Reference proteome</keyword>
<organism evidence="6 7">
    <name type="scientific">Klebsiella indica</name>
    <dbReference type="NCBI Taxonomy" id="2582917"/>
    <lineage>
        <taxon>Bacteria</taxon>
        <taxon>Pseudomonadati</taxon>
        <taxon>Pseudomonadota</taxon>
        <taxon>Gammaproteobacteria</taxon>
        <taxon>Enterobacterales</taxon>
        <taxon>Enterobacteriaceae</taxon>
        <taxon>Klebsiella/Raoultella group</taxon>
        <taxon>Klebsiella</taxon>
    </lineage>
</organism>
<reference evidence="6 7" key="1">
    <citation type="submission" date="2019-05" db="EMBL/GenBank/DDBJ databases">
        <title>Genome sequence of Klebsiella sp strain TOUT106.</title>
        <authorList>
            <person name="Rahi P."/>
            <person name="Chaudhari D."/>
        </authorList>
    </citation>
    <scope>NUCLEOTIDE SEQUENCE [LARGE SCALE GENOMIC DNA]</scope>
    <source>
        <strain evidence="6 7">TOUT106</strain>
    </source>
</reference>
<dbReference type="PROSITE" id="PS51935">
    <property type="entry name" value="NLPC_P60"/>
    <property type="match status" value="1"/>
</dbReference>
<sequence length="239" mass="26738">MPLLLTIFISLLSSILIIGTTAIASPHHAAINPAKLTPHPESASKRPPRANAVNSAKLRTLLREYDNRQLGKVTKNEPRSSVQRKMVYNRTAPNIRYTALKKDPGAKALVKRGLLKSARKKSPEYRHAVTTKMLFSYTSRITDDIPDSLAFRTLHTEHYLRVRQNAVKKLLEQLGKPYQWGGASPYSGFDCSGLVYYAYKDLVKTPLPRTANEMFHHRDAALLNKSNFCQAAGSDHALS</sequence>
<feature type="domain" description="NlpC/P60" evidence="5">
    <location>
        <begin position="160"/>
        <end position="239"/>
    </location>
</feature>
<dbReference type="RefSeq" id="WP_138360204.1">
    <property type="nucleotide sequence ID" value="NZ_VCHQ01000008.1"/>
</dbReference>
<dbReference type="GO" id="GO:0006508">
    <property type="term" value="P:proteolysis"/>
    <property type="evidence" value="ECO:0007669"/>
    <property type="project" value="UniProtKB-KW"/>
</dbReference>
<dbReference type="Proteomes" id="UP000307430">
    <property type="component" value="Unassembled WGS sequence"/>
</dbReference>
<dbReference type="PANTHER" id="PTHR47053">
    <property type="entry name" value="MUREIN DD-ENDOPEPTIDASE MEPH-RELATED"/>
    <property type="match status" value="1"/>
</dbReference>
<dbReference type="SUPFAM" id="SSF54001">
    <property type="entry name" value="Cysteine proteinases"/>
    <property type="match status" value="1"/>
</dbReference>
<keyword evidence="4" id="KW-0788">Thiol protease</keyword>
<evidence type="ECO:0000256" key="1">
    <source>
        <dbReference type="ARBA" id="ARBA00007074"/>
    </source>
</evidence>
<dbReference type="Gene3D" id="3.90.1720.10">
    <property type="entry name" value="endopeptidase domain like (from Nostoc punctiforme)"/>
    <property type="match status" value="1"/>
</dbReference>
<dbReference type="EMBL" id="VCHQ01000008">
    <property type="protein sequence ID" value="TLV21443.1"/>
    <property type="molecule type" value="Genomic_DNA"/>
</dbReference>
<dbReference type="InterPro" id="IPR000064">
    <property type="entry name" value="NLP_P60_dom"/>
</dbReference>
<gene>
    <name evidence="6" type="ORF">FE839_07430</name>
</gene>
<dbReference type="AlphaFoldDB" id="A0A5R9LL66"/>
<evidence type="ECO:0000256" key="2">
    <source>
        <dbReference type="ARBA" id="ARBA00022670"/>
    </source>
</evidence>